<dbReference type="InterPro" id="IPR002219">
    <property type="entry name" value="PKC_DAG/PE"/>
</dbReference>
<feature type="compositionally biased region" description="Basic residues" evidence="6">
    <location>
        <begin position="54"/>
        <end position="68"/>
    </location>
</feature>
<dbReference type="InterPro" id="IPR011524">
    <property type="entry name" value="SARAH_dom"/>
</dbReference>
<dbReference type="InterPro" id="IPR020454">
    <property type="entry name" value="DAG/PE-bd"/>
</dbReference>
<feature type="compositionally biased region" description="Polar residues" evidence="6">
    <location>
        <begin position="41"/>
        <end position="51"/>
    </location>
</feature>
<evidence type="ECO:0000259" key="7">
    <source>
        <dbReference type="PROSITE" id="PS50081"/>
    </source>
</evidence>
<dbReference type="InterPro" id="IPR029071">
    <property type="entry name" value="Ubiquitin-like_domsf"/>
</dbReference>
<evidence type="ECO:0000259" key="9">
    <source>
        <dbReference type="PROSITE" id="PS50951"/>
    </source>
</evidence>
<dbReference type="SUPFAM" id="SSF57889">
    <property type="entry name" value="Cysteine-rich domain"/>
    <property type="match status" value="1"/>
</dbReference>
<evidence type="ECO:0000256" key="3">
    <source>
        <dbReference type="ARBA" id="ARBA00022723"/>
    </source>
</evidence>
<dbReference type="Pfam" id="PF00130">
    <property type="entry name" value="C1_1"/>
    <property type="match status" value="1"/>
</dbReference>
<protein>
    <submittedName>
        <fullName evidence="11">Ras association domain-containing protein 1-like</fullName>
    </submittedName>
</protein>
<keyword evidence="5" id="KW-0963">Cytoplasm</keyword>
<evidence type="ECO:0000256" key="1">
    <source>
        <dbReference type="ARBA" id="ARBA00004245"/>
    </source>
</evidence>
<evidence type="ECO:0000256" key="5">
    <source>
        <dbReference type="ARBA" id="ARBA00023212"/>
    </source>
</evidence>
<sequence length="411" mass="47539">MGMSNMYAEYRAGRRTTPPATPPFGRRRGSSDTDPRVRLSFNPTGFLQSFGNPFRRRSKPKHDSRRSHPIITGTMTKREFIELASFGVVSEFDPSERGVGHNFQAAQLKNPTWCDLCGDFIWGVYKSKQCLRCRNCHYTCHTVCRDLVTLDCKTDVDTTELTEVVMEEKKLSTPSRTEGRHSPLFSENLEGEELYWRIERYNDQCQGLGMTLQEDGVSFSGFIRVHLNLSRPINVVSGSRPPSIYDVLKEGEESERKTLTSFYLPRDTVKALHVTSEFTAREVISTLLKKFKVADNPHKYALYERYFDKEDGRVRLRRIHDGGKPLVLTLQWSTDEKQLVLQENETGDIVWDDFTLPELNNFLKILDREEEEYIKQVQTKYKILHHKIQEAIEQHLIEQNSIKKSDSQSAT</sequence>
<reference evidence="11" key="1">
    <citation type="submission" date="2025-08" db="UniProtKB">
        <authorList>
            <consortium name="RefSeq"/>
        </authorList>
    </citation>
    <scope>IDENTIFICATION</scope>
    <source>
        <tissue evidence="11">Muscle</tissue>
    </source>
</reference>
<dbReference type="GeneID" id="106478430"/>
<feature type="domain" description="Phorbol-ester/DAG-type" evidence="7">
    <location>
        <begin position="100"/>
        <end position="152"/>
    </location>
</feature>
<gene>
    <name evidence="11" type="primary">LOC106478430</name>
</gene>
<feature type="region of interest" description="Disordered" evidence="6">
    <location>
        <begin position="1"/>
        <end position="68"/>
    </location>
</feature>
<evidence type="ECO:0000313" key="11">
    <source>
        <dbReference type="RefSeq" id="XP_022237723.1"/>
    </source>
</evidence>
<name>A0ABM1S268_LIMPO</name>
<dbReference type="InterPro" id="IPR000159">
    <property type="entry name" value="RA_dom"/>
</dbReference>
<evidence type="ECO:0000256" key="2">
    <source>
        <dbReference type="ARBA" id="ARBA00022701"/>
    </source>
</evidence>
<dbReference type="Pfam" id="PF00788">
    <property type="entry name" value="RA"/>
    <property type="match status" value="1"/>
</dbReference>
<dbReference type="Pfam" id="PF16517">
    <property type="entry name" value="Nore1-SARAH"/>
    <property type="match status" value="1"/>
</dbReference>
<dbReference type="InterPro" id="IPR033614">
    <property type="entry name" value="RASSF1-6"/>
</dbReference>
<dbReference type="SMART" id="SM00109">
    <property type="entry name" value="C1"/>
    <property type="match status" value="1"/>
</dbReference>
<dbReference type="PRINTS" id="PR00008">
    <property type="entry name" value="DAGPEDOMAIN"/>
</dbReference>
<dbReference type="Gene3D" id="3.10.20.90">
    <property type="entry name" value="Phosphatidylinositol 3-kinase Catalytic Subunit, Chain A, domain 1"/>
    <property type="match status" value="1"/>
</dbReference>
<evidence type="ECO:0000256" key="6">
    <source>
        <dbReference type="SAM" id="MobiDB-lite"/>
    </source>
</evidence>
<feature type="domain" description="Ras-associating" evidence="8">
    <location>
        <begin position="260"/>
        <end position="346"/>
    </location>
</feature>
<keyword evidence="3" id="KW-0479">Metal-binding</keyword>
<organism evidence="10 11">
    <name type="scientific">Limulus polyphemus</name>
    <name type="common">Atlantic horseshoe crab</name>
    <dbReference type="NCBI Taxonomy" id="6850"/>
    <lineage>
        <taxon>Eukaryota</taxon>
        <taxon>Metazoa</taxon>
        <taxon>Ecdysozoa</taxon>
        <taxon>Arthropoda</taxon>
        <taxon>Chelicerata</taxon>
        <taxon>Merostomata</taxon>
        <taxon>Xiphosura</taxon>
        <taxon>Limulidae</taxon>
        <taxon>Limulus</taxon>
    </lineage>
</organism>
<proteinExistence type="predicted"/>
<dbReference type="RefSeq" id="XP_022237723.1">
    <property type="nucleotide sequence ID" value="XM_022382015.1"/>
</dbReference>
<dbReference type="PROSITE" id="PS50081">
    <property type="entry name" value="ZF_DAG_PE_2"/>
    <property type="match status" value="1"/>
</dbReference>
<dbReference type="PANTHER" id="PTHR22738:SF10">
    <property type="entry name" value="RAS ASSOCIATION DOMAIN-CONTAINING PROTEIN 1 HOMOLOG"/>
    <property type="match status" value="1"/>
</dbReference>
<feature type="domain" description="SARAH" evidence="9">
    <location>
        <begin position="348"/>
        <end position="395"/>
    </location>
</feature>
<keyword evidence="2" id="KW-0493">Microtubule</keyword>
<dbReference type="PROSITE" id="PS50951">
    <property type="entry name" value="SARAH"/>
    <property type="match status" value="1"/>
</dbReference>
<dbReference type="PROSITE" id="PS50200">
    <property type="entry name" value="RA"/>
    <property type="match status" value="1"/>
</dbReference>
<accession>A0ABM1S268</accession>
<evidence type="ECO:0000313" key="10">
    <source>
        <dbReference type="Proteomes" id="UP000694941"/>
    </source>
</evidence>
<dbReference type="Gene3D" id="1.20.5.110">
    <property type="match status" value="1"/>
</dbReference>
<dbReference type="Proteomes" id="UP000694941">
    <property type="component" value="Unplaced"/>
</dbReference>
<dbReference type="Gene3D" id="3.30.60.20">
    <property type="match status" value="1"/>
</dbReference>
<dbReference type="CDD" id="cd20885">
    <property type="entry name" value="C1_RASSF1"/>
    <property type="match status" value="1"/>
</dbReference>
<keyword evidence="10" id="KW-1185">Reference proteome</keyword>
<keyword evidence="4" id="KW-0862">Zinc</keyword>
<comment type="subcellular location">
    <subcellularLocation>
        <location evidence="1">Cytoplasm</location>
        <location evidence="1">Cytoskeleton</location>
    </subcellularLocation>
</comment>
<evidence type="ECO:0000259" key="8">
    <source>
        <dbReference type="PROSITE" id="PS50200"/>
    </source>
</evidence>
<evidence type="ECO:0000256" key="4">
    <source>
        <dbReference type="ARBA" id="ARBA00022833"/>
    </source>
</evidence>
<dbReference type="SUPFAM" id="SSF54236">
    <property type="entry name" value="Ubiquitin-like"/>
    <property type="match status" value="1"/>
</dbReference>
<dbReference type="CDD" id="cd01778">
    <property type="entry name" value="RA_RASSF1_like"/>
    <property type="match status" value="1"/>
</dbReference>
<dbReference type="PANTHER" id="PTHR22738">
    <property type="entry name" value="RASSF"/>
    <property type="match status" value="1"/>
</dbReference>
<dbReference type="SMART" id="SM00314">
    <property type="entry name" value="RA"/>
    <property type="match status" value="1"/>
</dbReference>
<dbReference type="InterPro" id="IPR046349">
    <property type="entry name" value="C1-like_sf"/>
</dbReference>
<dbReference type="CDD" id="cd21885">
    <property type="entry name" value="SARAH_RASSF1-like"/>
    <property type="match status" value="1"/>
</dbReference>
<keyword evidence="5" id="KW-0206">Cytoskeleton</keyword>